<dbReference type="KEGG" id="mmes:MMSR116_17585"/>
<dbReference type="OrthoDB" id="8094406at2"/>
<accession>A0A6B9FLS2</accession>
<dbReference type="EMBL" id="CP043538">
    <property type="protein sequence ID" value="QGY03503.1"/>
    <property type="molecule type" value="Genomic_DNA"/>
</dbReference>
<evidence type="ECO:0000313" key="2">
    <source>
        <dbReference type="EMBL" id="QGY03503.1"/>
    </source>
</evidence>
<evidence type="ECO:0000313" key="3">
    <source>
        <dbReference type="Proteomes" id="UP000012488"/>
    </source>
</evidence>
<reference evidence="2 3" key="2">
    <citation type="journal article" date="2013" name="Genome Announc.">
        <title>Draft Genome Sequence of Methylobacterium mesophilicum Strain SR1.6/6, Isolated from Citrus sinensis.</title>
        <authorList>
            <person name="Marinho Almeida D."/>
            <person name="Dini-Andreote F."/>
            <person name="Camargo Neves A.A."/>
            <person name="Juca Ramos R.T."/>
            <person name="Andreote F.D."/>
            <person name="Carneiro A.R."/>
            <person name="Oliveira de Souza Lima A."/>
            <person name="Caracciolo Gomes de Sa P.H."/>
            <person name="Ribeiro Barbosa M.S."/>
            <person name="Araujo W.L."/>
            <person name="Silva A."/>
        </authorList>
    </citation>
    <scope>NUCLEOTIDE SEQUENCE [LARGE SCALE GENOMIC DNA]</scope>
    <source>
        <strain evidence="2 3">SR1.6/6</strain>
    </source>
</reference>
<dbReference type="AlphaFoldDB" id="A0A6B9FLS2"/>
<name>A0A6B9FLS2_9HYPH</name>
<evidence type="ECO:0000259" key="1">
    <source>
        <dbReference type="Pfam" id="PF03235"/>
    </source>
</evidence>
<feature type="domain" description="GmrSD restriction endonucleases N-terminal" evidence="1">
    <location>
        <begin position="8"/>
        <end position="231"/>
    </location>
</feature>
<proteinExistence type="predicted"/>
<protein>
    <submittedName>
        <fullName evidence="2">DUF262 domain-containing protein</fullName>
    </submittedName>
</protein>
<dbReference type="InterPro" id="IPR004919">
    <property type="entry name" value="GmrSD_N"/>
</dbReference>
<dbReference type="Proteomes" id="UP000012488">
    <property type="component" value="Chromosome"/>
</dbReference>
<organism evidence="2 3">
    <name type="scientific">Methylobacterium mesophilicum SR1.6/6</name>
    <dbReference type="NCBI Taxonomy" id="908290"/>
    <lineage>
        <taxon>Bacteria</taxon>
        <taxon>Pseudomonadati</taxon>
        <taxon>Pseudomonadota</taxon>
        <taxon>Alphaproteobacteria</taxon>
        <taxon>Hyphomicrobiales</taxon>
        <taxon>Methylobacteriaceae</taxon>
        <taxon>Methylobacterium</taxon>
    </lineage>
</organism>
<gene>
    <name evidence="2" type="ORF">MMSR116_17585</name>
</gene>
<reference evidence="2 3" key="1">
    <citation type="journal article" date="2012" name="Genet. Mol. Biol.">
        <title>Analysis of 16S rRNA and mxaF genes revealing insights into Methylobacterium niche-specific plant association.</title>
        <authorList>
            <person name="Dourado M.N."/>
            <person name="Andreote F.D."/>
            <person name="Dini-Andreote F."/>
            <person name="Conti R."/>
            <person name="Araujo J.M."/>
            <person name="Araujo W.L."/>
        </authorList>
    </citation>
    <scope>NUCLEOTIDE SEQUENCE [LARGE SCALE GENOMIC DNA]</scope>
    <source>
        <strain evidence="2 3">SR1.6/6</strain>
    </source>
</reference>
<dbReference type="Pfam" id="PF03235">
    <property type="entry name" value="GmrSD_N"/>
    <property type="match status" value="1"/>
</dbReference>
<sequence length="778" mass="88783">MRTTFSKFVEHHGRVEIPLIQRDYAQGRPDQHIVRDEFLADLRQALILPAGDPKLPLDLDFVYGSVIGDAFRPLDGQQRLTTLFLLHWYLAWVDGRLDDFRSRFVSAAESRFAYEVRPSSRDFINGLSLYEPTPASTDCVDLGALIADQPWYFRSWQFDPTIRSAISMLDRMHLIFRNETGLFSRLIDDELPAVTFQVLDLKKFDLSDDLYIKMNARGKPLTPFETFKARFERHLQSSFPNERLEVCGGRSIADFFAHEIDTRWSNFFWPFRDLRTATFDDAIMNFMRVVIAVTRAPAADSTTADLTELRSAEPSTYTWFHDRGWLDWDMIAALTTLLVRWSAGPEPFRRHLPANQNFDELSVFKDIIAQPTKLKLDQLVQIAGYVQYLVATCGPVDPVRFAAWMRVVTNLATNTDYNRPDDLRRSLAGVRDLAAGMDDITAYLVQPGIEVQGFLRLQVAEERIKAHLIRLGAGWPERIGRAEGHSYFRGQIGFLLRFAGVDLDAPEAEIARLDASTAADLVEPFEHYLDCASQMFDDLQTDPAGAGRVWERALLTVGDFLLPVGRNHSLLVITQDEPWSWRRLLRNAAEGRDEGRVLRDLWDKLDSSADWSATLATIVATDAGVDLWRKVIRDTPEIYSFGSARMLRFEEDRIYPLRRLQMNGARAELHTFALHQTLKRITHPALRKSEYSETVGWSEEPHSQIEVAHGSEAVTFGLMLYEAPDLYGLYLETPQSPGPDLKAILLGEGFSEIDEWWTKHTSPTDMKADVLSLLEAFH</sequence>
<dbReference type="RefSeq" id="WP_010686559.1">
    <property type="nucleotide sequence ID" value="NZ_CP043538.1"/>
</dbReference>